<gene>
    <name evidence="2" type="ORF">O9H85_23710</name>
</gene>
<dbReference type="PANTHER" id="PTHR39179">
    <property type="entry name" value="SPORE COAT PROTEIN I"/>
    <property type="match status" value="1"/>
</dbReference>
<dbReference type="InterPro" id="IPR047175">
    <property type="entry name" value="CotS-like"/>
</dbReference>
<dbReference type="InterPro" id="IPR002575">
    <property type="entry name" value="Aminoglycoside_PTrfase"/>
</dbReference>
<proteinExistence type="predicted"/>
<dbReference type="Gene3D" id="3.90.1200.10">
    <property type="match status" value="1"/>
</dbReference>
<dbReference type="RefSeq" id="WP_269883892.1">
    <property type="nucleotide sequence ID" value="NZ_JAQAGZ010000017.1"/>
</dbReference>
<evidence type="ECO:0000313" key="3">
    <source>
        <dbReference type="Proteomes" id="UP001527882"/>
    </source>
</evidence>
<dbReference type="Gene3D" id="3.30.200.20">
    <property type="entry name" value="Phosphorylase Kinase, domain 1"/>
    <property type="match status" value="1"/>
</dbReference>
<dbReference type="PANTHER" id="PTHR39179:SF1">
    <property type="entry name" value="SPORE COAT PROTEIN I"/>
    <property type="match status" value="1"/>
</dbReference>
<feature type="domain" description="Aminoglycoside phosphotransferase" evidence="1">
    <location>
        <begin position="23"/>
        <end position="241"/>
    </location>
</feature>
<keyword evidence="3" id="KW-1185">Reference proteome</keyword>
<accession>A0ABT4QF34</accession>
<dbReference type="InterPro" id="IPR011009">
    <property type="entry name" value="Kinase-like_dom_sf"/>
</dbReference>
<reference evidence="2 3" key="1">
    <citation type="submission" date="2022-12" db="EMBL/GenBank/DDBJ databases">
        <title>Draft genome sequence of Paenibacillus sp. dW9.</title>
        <authorList>
            <person name="Choi E.-W."/>
            <person name="Kim D.-U."/>
        </authorList>
    </citation>
    <scope>NUCLEOTIDE SEQUENCE [LARGE SCALE GENOMIC DNA]</scope>
    <source>
        <strain evidence="3">dW9</strain>
    </source>
</reference>
<dbReference type="EMBL" id="JAQAGZ010000017">
    <property type="protein sequence ID" value="MCZ8515361.1"/>
    <property type="molecule type" value="Genomic_DNA"/>
</dbReference>
<evidence type="ECO:0000313" key="2">
    <source>
        <dbReference type="EMBL" id="MCZ8515361.1"/>
    </source>
</evidence>
<dbReference type="Proteomes" id="UP001527882">
    <property type="component" value="Unassembled WGS sequence"/>
</dbReference>
<evidence type="ECO:0000259" key="1">
    <source>
        <dbReference type="Pfam" id="PF01636"/>
    </source>
</evidence>
<comment type="caution">
    <text evidence="2">The sequence shown here is derived from an EMBL/GenBank/DDBJ whole genome shotgun (WGS) entry which is preliminary data.</text>
</comment>
<name>A0ABT4QF34_9BACL</name>
<protein>
    <submittedName>
        <fullName evidence="2">Phosphotransferase</fullName>
    </submittedName>
</protein>
<dbReference type="SUPFAM" id="SSF56112">
    <property type="entry name" value="Protein kinase-like (PK-like)"/>
    <property type="match status" value="1"/>
</dbReference>
<dbReference type="Pfam" id="PF01636">
    <property type="entry name" value="APH"/>
    <property type="match status" value="1"/>
</dbReference>
<organism evidence="2 3">
    <name type="scientific">Paenibacillus gyeongsangnamensis</name>
    <dbReference type="NCBI Taxonomy" id="3388067"/>
    <lineage>
        <taxon>Bacteria</taxon>
        <taxon>Bacillati</taxon>
        <taxon>Bacillota</taxon>
        <taxon>Bacilli</taxon>
        <taxon>Bacillales</taxon>
        <taxon>Paenibacillaceae</taxon>
        <taxon>Paenibacillus</taxon>
    </lineage>
</organism>
<sequence>MSIQSPIEEMYGIKVKEAVNVHDVIRIQTATDTYCLKKYDFPEDKVRFITRIFSWLEQSGFTRGQRALPTLMHSAYATYDGSHYTLTNWVDGRKPDFQHVDELKQAIRTLAKFHKISKGFPIEEAPPSRILYSNLYHGITGYRNELILYKHTEHLVPLCDEALEYLSHPFVVEAIAAEQRVSAFIHGDYNYSNLVKDKRSKLHVIDFDNASLNVRMKDLSHILHRNFVWDASGMLHWIDYYQQKRQLSQYDLTLLYALLINPYPVYRSIKISGLRHAKSVIPTKTQLKRFKRELRALL</sequence>